<evidence type="ECO:0000256" key="1">
    <source>
        <dbReference type="SAM" id="MobiDB-lite"/>
    </source>
</evidence>
<organism evidence="2 3">
    <name type="scientific">Streptomyces mashuensis</name>
    <dbReference type="NCBI Taxonomy" id="33904"/>
    <lineage>
        <taxon>Bacteria</taxon>
        <taxon>Bacillati</taxon>
        <taxon>Actinomycetota</taxon>
        <taxon>Actinomycetes</taxon>
        <taxon>Kitasatosporales</taxon>
        <taxon>Streptomycetaceae</taxon>
        <taxon>Streptomyces</taxon>
    </lineage>
</organism>
<sequence length="152" mass="16416">MSVPVPVPAVRTAGVALLWGEQERPTRGPRPSLGPGRIAETAVVFAEAEGLDAVSMSKIAAELGVSGSRRWRSSALALYRYVPGRTGMIELMTEAVLAEGPGLTAAGDGRRPRLEEWARRYWAVYHAHPLAPRGHRDAPQNSSPATPPVFRR</sequence>
<dbReference type="EMBL" id="BNBD01000005">
    <property type="protein sequence ID" value="GHF46998.1"/>
    <property type="molecule type" value="Genomic_DNA"/>
</dbReference>
<reference evidence="2" key="2">
    <citation type="submission" date="2020-09" db="EMBL/GenBank/DDBJ databases">
        <authorList>
            <person name="Sun Q."/>
            <person name="Ohkuma M."/>
        </authorList>
    </citation>
    <scope>NUCLEOTIDE SEQUENCE</scope>
    <source>
        <strain evidence="2">JCM 4059</strain>
    </source>
</reference>
<comment type="caution">
    <text evidence="2">The sequence shown here is derived from an EMBL/GenBank/DDBJ whole genome shotgun (WGS) entry which is preliminary data.</text>
</comment>
<accession>A0A919ED77</accession>
<evidence type="ECO:0000313" key="3">
    <source>
        <dbReference type="Proteomes" id="UP000638313"/>
    </source>
</evidence>
<evidence type="ECO:0000313" key="2">
    <source>
        <dbReference type="EMBL" id="GHF46998.1"/>
    </source>
</evidence>
<proteinExistence type="predicted"/>
<keyword evidence="3" id="KW-1185">Reference proteome</keyword>
<dbReference type="Gene3D" id="1.10.357.10">
    <property type="entry name" value="Tetracycline Repressor, domain 2"/>
    <property type="match status" value="1"/>
</dbReference>
<feature type="region of interest" description="Disordered" evidence="1">
    <location>
        <begin position="132"/>
        <end position="152"/>
    </location>
</feature>
<protein>
    <recommendedName>
        <fullName evidence="4">TetR family transcriptional regulator</fullName>
    </recommendedName>
</protein>
<gene>
    <name evidence="2" type="ORF">GCM10010218_30360</name>
</gene>
<dbReference type="SUPFAM" id="SSF46689">
    <property type="entry name" value="Homeodomain-like"/>
    <property type="match status" value="1"/>
</dbReference>
<dbReference type="InterPro" id="IPR009057">
    <property type="entry name" value="Homeodomain-like_sf"/>
</dbReference>
<name>A0A919ED77_9ACTN</name>
<reference evidence="2" key="1">
    <citation type="journal article" date="2014" name="Int. J. Syst. Evol. Microbiol.">
        <title>Complete genome sequence of Corynebacterium casei LMG S-19264T (=DSM 44701T), isolated from a smear-ripened cheese.</title>
        <authorList>
            <consortium name="US DOE Joint Genome Institute (JGI-PGF)"/>
            <person name="Walter F."/>
            <person name="Albersmeier A."/>
            <person name="Kalinowski J."/>
            <person name="Ruckert C."/>
        </authorList>
    </citation>
    <scope>NUCLEOTIDE SEQUENCE</scope>
    <source>
        <strain evidence="2">JCM 4059</strain>
    </source>
</reference>
<evidence type="ECO:0008006" key="4">
    <source>
        <dbReference type="Google" id="ProtNLM"/>
    </source>
</evidence>
<dbReference type="Proteomes" id="UP000638313">
    <property type="component" value="Unassembled WGS sequence"/>
</dbReference>
<dbReference type="AlphaFoldDB" id="A0A919ED77"/>